<dbReference type="Proteomes" id="UP001596432">
    <property type="component" value="Unassembled WGS sequence"/>
</dbReference>
<gene>
    <name evidence="1" type="ORF">ACFQMA_17845</name>
</gene>
<dbReference type="AlphaFoldDB" id="A0ABD5Y2L1"/>
<accession>A0ABD5Y2L1</accession>
<evidence type="ECO:0008006" key="3">
    <source>
        <dbReference type="Google" id="ProtNLM"/>
    </source>
</evidence>
<evidence type="ECO:0000313" key="1">
    <source>
        <dbReference type="EMBL" id="MFC7141687.1"/>
    </source>
</evidence>
<keyword evidence="2" id="KW-1185">Reference proteome</keyword>
<comment type="caution">
    <text evidence="1">The sequence shown here is derived from an EMBL/GenBank/DDBJ whole genome shotgun (WGS) entry which is preliminary data.</text>
</comment>
<dbReference type="EMBL" id="JBHTAS010000001">
    <property type="protein sequence ID" value="MFC7141687.1"/>
    <property type="molecule type" value="Genomic_DNA"/>
</dbReference>
<evidence type="ECO:0000313" key="2">
    <source>
        <dbReference type="Proteomes" id="UP001596432"/>
    </source>
</evidence>
<reference evidence="1 2" key="1">
    <citation type="journal article" date="2019" name="Int. J. Syst. Evol. Microbiol.">
        <title>The Global Catalogue of Microorganisms (GCM) 10K type strain sequencing project: providing services to taxonomists for standard genome sequencing and annotation.</title>
        <authorList>
            <consortium name="The Broad Institute Genomics Platform"/>
            <consortium name="The Broad Institute Genome Sequencing Center for Infectious Disease"/>
            <person name="Wu L."/>
            <person name="Ma J."/>
        </authorList>
    </citation>
    <scope>NUCLEOTIDE SEQUENCE [LARGE SCALE GENOMIC DNA]</scope>
    <source>
        <strain evidence="1 2">XZYJT29</strain>
    </source>
</reference>
<proteinExistence type="predicted"/>
<dbReference type="RefSeq" id="WP_274322765.1">
    <property type="nucleotide sequence ID" value="NZ_CP118158.1"/>
</dbReference>
<name>A0ABD5Y2L1_9EURY</name>
<protein>
    <recommendedName>
        <fullName evidence="3">Amphi-Trp domain-containing protein</fullName>
    </recommendedName>
</protein>
<dbReference type="GeneID" id="78822007"/>
<sequence length="64" mass="7223">MGERRSREDRIAADLESIAAQLREGEATLYGYEVDLDAAGRVQRGGITCADGWFAFEFDERRKP</sequence>
<organism evidence="1 2">
    <name type="scientific">Halosimplex aquaticum</name>
    <dbReference type="NCBI Taxonomy" id="3026162"/>
    <lineage>
        <taxon>Archaea</taxon>
        <taxon>Methanobacteriati</taxon>
        <taxon>Methanobacteriota</taxon>
        <taxon>Stenosarchaea group</taxon>
        <taxon>Halobacteria</taxon>
        <taxon>Halobacteriales</taxon>
        <taxon>Haloarculaceae</taxon>
        <taxon>Halosimplex</taxon>
    </lineage>
</organism>